<dbReference type="InterPro" id="IPR007325">
    <property type="entry name" value="KFase/CYL"/>
</dbReference>
<name>A0A2W7N5L8_9BACT</name>
<proteinExistence type="predicted"/>
<dbReference type="PANTHER" id="PTHR31118">
    <property type="entry name" value="CYCLASE-LIKE PROTEIN 2"/>
    <property type="match status" value="1"/>
</dbReference>
<organism evidence="1 2">
    <name type="scientific">Breznakibacter xylanolyticus</name>
    <dbReference type="NCBI Taxonomy" id="990"/>
    <lineage>
        <taxon>Bacteria</taxon>
        <taxon>Pseudomonadati</taxon>
        <taxon>Bacteroidota</taxon>
        <taxon>Bacteroidia</taxon>
        <taxon>Marinilabiliales</taxon>
        <taxon>Marinilabiliaceae</taxon>
        <taxon>Breznakibacter</taxon>
    </lineage>
</organism>
<protein>
    <submittedName>
        <fullName evidence="1">Kynurenine formamidase</fullName>
    </submittedName>
</protein>
<keyword evidence="2" id="KW-1185">Reference proteome</keyword>
<accession>A0A2W7N5L8</accession>
<dbReference type="OrthoDB" id="9796085at2"/>
<reference evidence="1 2" key="1">
    <citation type="submission" date="2018-06" db="EMBL/GenBank/DDBJ databases">
        <title>Genomic Encyclopedia of Archaeal and Bacterial Type Strains, Phase II (KMG-II): from individual species to whole genera.</title>
        <authorList>
            <person name="Goeker M."/>
        </authorList>
    </citation>
    <scope>NUCLEOTIDE SEQUENCE [LARGE SCALE GENOMIC DNA]</scope>
    <source>
        <strain evidence="1 2">DSM 6779</strain>
    </source>
</reference>
<comment type="caution">
    <text evidence="1">The sequence shown here is derived from an EMBL/GenBank/DDBJ whole genome shotgun (WGS) entry which is preliminary data.</text>
</comment>
<evidence type="ECO:0000313" key="1">
    <source>
        <dbReference type="EMBL" id="PZX13567.1"/>
    </source>
</evidence>
<evidence type="ECO:0000313" key="2">
    <source>
        <dbReference type="Proteomes" id="UP000249239"/>
    </source>
</evidence>
<dbReference type="GO" id="GO:0004061">
    <property type="term" value="F:arylformamidase activity"/>
    <property type="evidence" value="ECO:0007669"/>
    <property type="project" value="InterPro"/>
</dbReference>
<dbReference type="SUPFAM" id="SSF102198">
    <property type="entry name" value="Putative cyclase"/>
    <property type="match status" value="1"/>
</dbReference>
<dbReference type="Proteomes" id="UP000249239">
    <property type="component" value="Unassembled WGS sequence"/>
</dbReference>
<dbReference type="InterPro" id="IPR037175">
    <property type="entry name" value="KFase_sf"/>
</dbReference>
<dbReference type="RefSeq" id="WP_111446443.1">
    <property type="nucleotide sequence ID" value="NZ_QKZK01000024.1"/>
</dbReference>
<gene>
    <name evidence="1" type="ORF">LX69_02600</name>
</gene>
<dbReference type="PANTHER" id="PTHR31118:SF12">
    <property type="entry name" value="CYCLASE-LIKE PROTEIN 2"/>
    <property type="match status" value="1"/>
</dbReference>
<dbReference type="AlphaFoldDB" id="A0A2W7N5L8"/>
<dbReference type="Gene3D" id="3.50.30.50">
    <property type="entry name" value="Putative cyclase"/>
    <property type="match status" value="1"/>
</dbReference>
<dbReference type="GO" id="GO:0019441">
    <property type="term" value="P:L-tryptophan catabolic process to kynurenine"/>
    <property type="evidence" value="ECO:0007669"/>
    <property type="project" value="InterPro"/>
</dbReference>
<dbReference type="EMBL" id="QKZK01000024">
    <property type="protein sequence ID" value="PZX13567.1"/>
    <property type="molecule type" value="Genomic_DNA"/>
</dbReference>
<dbReference type="Pfam" id="PF04199">
    <property type="entry name" value="Cyclase"/>
    <property type="match status" value="1"/>
</dbReference>
<sequence>MYIPQNLNVEWLDLSHPIEHRMPTWPEDPQVNLKCVATLEHQGFSNYRLELGMHAGTHIDGPLHMLDHGLPISQINPSTFIGQGIVIDNDEQAIEQLSTRDLKDQMVLIDTKHAQYWGQPTYHTHFPNVLTSIIRHLIDKKVRLIGIDSPSPDHSPYHAHRLILENNIFIIENLTNLVKIPKFTPIQIVALPLSIVADSAPARVVAGLYHHKPGTQNDKKIT</sequence>